<sequence>MLDPHPLRDRDRGDLDAADARRRRRAEGATAAGADGAGDAAASRPYPQHGGRHGDGRDRHAAGPGLLRAAAERRRDDRPHGRPGARPVRHRRRPREALDGRRARREAALRAGGAVSAEAELDGPHWRFALDFYARPGVAGACLSLQDACGVDVNVLLVAIYAATRLGRVVGPDEIAALDAAAAPWRERAVLPLRRLRRDLKGGVAGAGAGDAETLRDGVKALELKAEQIEQSILADRLVALPPDARAPKVAETIDAVVGFYARGAVDESVRPAMSTVAAAAQAAADAS</sequence>
<dbReference type="OrthoDB" id="7875767at2"/>
<dbReference type="EMBL" id="RYFI01000026">
    <property type="protein sequence ID" value="RXF68500.1"/>
    <property type="molecule type" value="Genomic_DNA"/>
</dbReference>
<gene>
    <name evidence="2" type="ORF">EK403_20160</name>
</gene>
<feature type="compositionally biased region" description="Low complexity" evidence="1">
    <location>
        <begin position="28"/>
        <end position="42"/>
    </location>
</feature>
<feature type="compositionally biased region" description="Basic and acidic residues" evidence="1">
    <location>
        <begin position="95"/>
        <end position="105"/>
    </location>
</feature>
<comment type="caution">
    <text evidence="2">The sequence shown here is derived from an EMBL/GenBank/DDBJ whole genome shotgun (WGS) entry which is preliminary data.</text>
</comment>
<dbReference type="AlphaFoldDB" id="A0A4Q0M642"/>
<feature type="compositionally biased region" description="Basic and acidic residues" evidence="1">
    <location>
        <begin position="52"/>
        <end position="61"/>
    </location>
</feature>
<keyword evidence="3" id="KW-1185">Reference proteome</keyword>
<accession>A0A4Q0M642</accession>
<feature type="compositionally biased region" description="Basic residues" evidence="1">
    <location>
        <begin position="81"/>
        <end position="94"/>
    </location>
</feature>
<evidence type="ECO:0000256" key="1">
    <source>
        <dbReference type="SAM" id="MobiDB-lite"/>
    </source>
</evidence>
<evidence type="ECO:0000313" key="2">
    <source>
        <dbReference type="EMBL" id="RXF68500.1"/>
    </source>
</evidence>
<feature type="region of interest" description="Disordered" evidence="1">
    <location>
        <begin position="1"/>
        <end position="105"/>
    </location>
</feature>
<name>A0A4Q0M642_9HYPH</name>
<organism evidence="2 3">
    <name type="scientific">Hansschlegelia zhihuaiae</name>
    <dbReference type="NCBI Taxonomy" id="405005"/>
    <lineage>
        <taxon>Bacteria</taxon>
        <taxon>Pseudomonadati</taxon>
        <taxon>Pseudomonadota</taxon>
        <taxon>Alphaproteobacteria</taxon>
        <taxon>Hyphomicrobiales</taxon>
        <taxon>Methylopilaceae</taxon>
        <taxon>Hansschlegelia</taxon>
    </lineage>
</organism>
<dbReference type="NCBIfam" id="TIGR02444">
    <property type="entry name" value="TIGR02444 family protein"/>
    <property type="match status" value="1"/>
</dbReference>
<dbReference type="InterPro" id="IPR012659">
    <property type="entry name" value="CHP02444"/>
</dbReference>
<evidence type="ECO:0000313" key="3">
    <source>
        <dbReference type="Proteomes" id="UP000289708"/>
    </source>
</evidence>
<reference evidence="2 3" key="1">
    <citation type="submission" date="2018-12" db="EMBL/GenBank/DDBJ databases">
        <title>bacterium Hansschlegelia zhihuaiae S113.</title>
        <authorList>
            <person name="He J."/>
        </authorList>
    </citation>
    <scope>NUCLEOTIDE SEQUENCE [LARGE SCALE GENOMIC DNA]</scope>
    <source>
        <strain evidence="2 3">S 113</strain>
    </source>
</reference>
<feature type="compositionally biased region" description="Basic and acidic residues" evidence="1">
    <location>
        <begin position="70"/>
        <end position="80"/>
    </location>
</feature>
<feature type="compositionally biased region" description="Basic and acidic residues" evidence="1">
    <location>
        <begin position="1"/>
        <end position="20"/>
    </location>
</feature>
<protein>
    <submittedName>
        <fullName evidence="2">TIGR02444 family protein</fullName>
    </submittedName>
</protein>
<proteinExistence type="predicted"/>
<dbReference type="Proteomes" id="UP000289708">
    <property type="component" value="Unassembled WGS sequence"/>
</dbReference>
<dbReference type="Pfam" id="PF09523">
    <property type="entry name" value="DUF2390"/>
    <property type="match status" value="1"/>
</dbReference>